<dbReference type="InterPro" id="IPR051455">
    <property type="entry name" value="Bact_solute-bind_prot3"/>
</dbReference>
<keyword evidence="5" id="KW-0472">Membrane</keyword>
<feature type="region of interest" description="Disordered" evidence="4">
    <location>
        <begin position="1"/>
        <end position="25"/>
    </location>
</feature>
<dbReference type="SMART" id="SM00062">
    <property type="entry name" value="PBPb"/>
    <property type="match status" value="1"/>
</dbReference>
<evidence type="ECO:0000259" key="6">
    <source>
        <dbReference type="SMART" id="SM00062"/>
    </source>
</evidence>
<dbReference type="CDD" id="cd13690">
    <property type="entry name" value="PBP2_GluB"/>
    <property type="match status" value="1"/>
</dbReference>
<evidence type="ECO:0000256" key="5">
    <source>
        <dbReference type="SAM" id="Phobius"/>
    </source>
</evidence>
<dbReference type="InterPro" id="IPR001638">
    <property type="entry name" value="Solute-binding_3/MltF_N"/>
</dbReference>
<name>H5TYN6_9ACTN</name>
<organism evidence="7 8">
    <name type="scientific">Gordonia sputi NBRC 100414</name>
    <dbReference type="NCBI Taxonomy" id="1089453"/>
    <lineage>
        <taxon>Bacteria</taxon>
        <taxon>Bacillati</taxon>
        <taxon>Actinomycetota</taxon>
        <taxon>Actinomycetes</taxon>
        <taxon>Mycobacteriales</taxon>
        <taxon>Gordoniaceae</taxon>
        <taxon>Gordonia</taxon>
    </lineage>
</organism>
<comment type="similarity">
    <text evidence="1">Belongs to the bacterial solute-binding protein 3 family.</text>
</comment>
<dbReference type="GO" id="GO:0006865">
    <property type="term" value="P:amino acid transport"/>
    <property type="evidence" value="ECO:0007669"/>
    <property type="project" value="TreeGrafter"/>
</dbReference>
<evidence type="ECO:0000313" key="8">
    <source>
        <dbReference type="Proteomes" id="UP000005845"/>
    </source>
</evidence>
<keyword evidence="8" id="KW-1185">Reference proteome</keyword>
<comment type="caution">
    <text evidence="7">The sequence shown here is derived from an EMBL/GenBank/DDBJ whole genome shotgun (WGS) entry which is preliminary data.</text>
</comment>
<evidence type="ECO:0000256" key="3">
    <source>
        <dbReference type="ARBA" id="ARBA00022729"/>
    </source>
</evidence>
<dbReference type="Pfam" id="PF00497">
    <property type="entry name" value="SBP_bac_3"/>
    <property type="match status" value="1"/>
</dbReference>
<protein>
    <submittedName>
        <fullName evidence="7">Glutamate ABC transporter glutamate binding protein</fullName>
    </submittedName>
</protein>
<dbReference type="RefSeq" id="WP_005204554.1">
    <property type="nucleotide sequence ID" value="NZ_BAFC01000046.1"/>
</dbReference>
<dbReference type="PANTHER" id="PTHR30085:SF6">
    <property type="entry name" value="ABC TRANSPORTER GLUTAMINE-BINDING PROTEIN GLNH"/>
    <property type="match status" value="1"/>
</dbReference>
<dbReference type="PANTHER" id="PTHR30085">
    <property type="entry name" value="AMINO ACID ABC TRANSPORTER PERMEASE"/>
    <property type="match status" value="1"/>
</dbReference>
<keyword evidence="3" id="KW-0732">Signal</keyword>
<evidence type="ECO:0000313" key="7">
    <source>
        <dbReference type="EMBL" id="GAB38594.1"/>
    </source>
</evidence>
<dbReference type="GO" id="GO:0030288">
    <property type="term" value="C:outer membrane-bounded periplasmic space"/>
    <property type="evidence" value="ECO:0007669"/>
    <property type="project" value="TreeGrafter"/>
</dbReference>
<feature type="transmembrane region" description="Helical" evidence="5">
    <location>
        <begin position="32"/>
        <end position="50"/>
    </location>
</feature>
<evidence type="ECO:0000256" key="2">
    <source>
        <dbReference type="ARBA" id="ARBA00022448"/>
    </source>
</evidence>
<gene>
    <name evidence="7" type="primary">gluB</name>
    <name evidence="7" type="ORF">GOSPT_046_00600</name>
</gene>
<dbReference type="EMBL" id="BAFC01000046">
    <property type="protein sequence ID" value="GAB38594.1"/>
    <property type="molecule type" value="Genomic_DNA"/>
</dbReference>
<reference evidence="7 8" key="1">
    <citation type="submission" date="2012-02" db="EMBL/GenBank/DDBJ databases">
        <title>Whole genome shotgun sequence of Gordonia sputi NBRC 100414.</title>
        <authorList>
            <person name="Yoshida I."/>
            <person name="Hosoyama A."/>
            <person name="Tsuchikane K."/>
            <person name="Katsumata H."/>
            <person name="Yamazaki S."/>
            <person name="Fujita N."/>
        </authorList>
    </citation>
    <scope>NUCLEOTIDE SEQUENCE [LARGE SCALE GENOMIC DNA]</scope>
    <source>
        <strain evidence="7 8">NBRC 100414</strain>
    </source>
</reference>
<dbReference type="eggNOG" id="COG0834">
    <property type="taxonomic scope" value="Bacteria"/>
</dbReference>
<keyword evidence="5" id="KW-0812">Transmembrane</keyword>
<dbReference type="Proteomes" id="UP000005845">
    <property type="component" value="Unassembled WGS sequence"/>
</dbReference>
<feature type="domain" description="Solute-binding protein family 3/N-terminal" evidence="6">
    <location>
        <begin position="67"/>
        <end position="306"/>
    </location>
</feature>
<dbReference type="GO" id="GO:0005576">
    <property type="term" value="C:extracellular region"/>
    <property type="evidence" value="ECO:0007669"/>
    <property type="project" value="TreeGrafter"/>
</dbReference>
<accession>H5TYN6</accession>
<keyword evidence="2" id="KW-0813">Transport</keyword>
<proteinExistence type="inferred from homology"/>
<keyword evidence="5" id="KW-1133">Transmembrane helix</keyword>
<evidence type="ECO:0000256" key="1">
    <source>
        <dbReference type="ARBA" id="ARBA00010333"/>
    </source>
</evidence>
<evidence type="ECO:0000256" key="4">
    <source>
        <dbReference type="SAM" id="MobiDB-lite"/>
    </source>
</evidence>
<dbReference type="Gene3D" id="3.40.190.10">
    <property type="entry name" value="Periplasmic binding protein-like II"/>
    <property type="match status" value="2"/>
</dbReference>
<dbReference type="AlphaFoldDB" id="H5TYN6"/>
<dbReference type="SUPFAM" id="SSF53850">
    <property type="entry name" value="Periplasmic binding protein-like II"/>
    <property type="match status" value="1"/>
</dbReference>
<sequence length="358" mass="38769">MADTSPTTRRHASGHPPVDTTALRKRPGRRTIALAVFLPVCALFVSLLAGCGSTEPKNLLDSIRSGEVVLGTKFDQPGLGIYNPDKSMSGFDPAVSEYVVNHIADSLGVAHPKISWRETPSARREAMIEHGEVDMIAATYSINENRAKKVDFGGPYLITYQGLMVRKSDESIQNLPDLGKGKKLCSVTGSTSAQNVKAQLPNIELQEYDSYSACVEALRRGKVDALTTDESILAGYSNFWKGEFRLVEMTYLKDACVKKALKTAGTPFSTERYGIGLAKGDSESVTKVNEALDSMLKPSADNGPSPWISALRESLGDDYVNEIQQRAEKPGSKFAFTPKPGDLAFLESKSTPCPAGLK</sequence>